<feature type="domain" description="Polysaccharide biosynthesis protein CapD-like" evidence="3">
    <location>
        <begin position="294"/>
        <end position="583"/>
    </location>
</feature>
<feature type="transmembrane region" description="Helical" evidence="2">
    <location>
        <begin position="115"/>
        <end position="133"/>
    </location>
</feature>
<name>A0ABU6J7K4_9BURK</name>
<feature type="transmembrane region" description="Helical" evidence="2">
    <location>
        <begin position="86"/>
        <end position="109"/>
    </location>
</feature>
<comment type="similarity">
    <text evidence="1">Belongs to the polysaccharide synthase family.</text>
</comment>
<dbReference type="EMBL" id="JAWIIV010000006">
    <property type="protein sequence ID" value="MEC4719418.1"/>
    <property type="molecule type" value="Genomic_DNA"/>
</dbReference>
<feature type="transmembrane region" description="Helical" evidence="2">
    <location>
        <begin position="54"/>
        <end position="74"/>
    </location>
</feature>
<evidence type="ECO:0000313" key="5">
    <source>
        <dbReference type="Proteomes" id="UP001352263"/>
    </source>
</evidence>
<comment type="caution">
    <text evidence="4">The sequence shown here is derived from an EMBL/GenBank/DDBJ whole genome shotgun (WGS) entry which is preliminary data.</text>
</comment>
<gene>
    <name evidence="4" type="ORF">RY831_09670</name>
</gene>
<dbReference type="InterPro" id="IPR003869">
    <property type="entry name" value="Polysac_CapD-like"/>
</dbReference>
<dbReference type="Proteomes" id="UP001352263">
    <property type="component" value="Unassembled WGS sequence"/>
</dbReference>
<keyword evidence="2" id="KW-0472">Membrane</keyword>
<evidence type="ECO:0000313" key="4">
    <source>
        <dbReference type="EMBL" id="MEC4719418.1"/>
    </source>
</evidence>
<dbReference type="Gene3D" id="3.40.50.720">
    <property type="entry name" value="NAD(P)-binding Rossmann-like Domain"/>
    <property type="match status" value="2"/>
</dbReference>
<keyword evidence="5" id="KW-1185">Reference proteome</keyword>
<proteinExistence type="inferred from homology"/>
<evidence type="ECO:0000259" key="3">
    <source>
        <dbReference type="Pfam" id="PF02719"/>
    </source>
</evidence>
<organism evidence="4 5">
    <name type="scientific">Noviherbaspirillum album</name>
    <dbReference type="NCBI Taxonomy" id="3080276"/>
    <lineage>
        <taxon>Bacteria</taxon>
        <taxon>Pseudomonadati</taxon>
        <taxon>Pseudomonadota</taxon>
        <taxon>Betaproteobacteria</taxon>
        <taxon>Burkholderiales</taxon>
        <taxon>Oxalobacteraceae</taxon>
        <taxon>Noviherbaspirillum</taxon>
    </lineage>
</organism>
<dbReference type="CDD" id="cd05237">
    <property type="entry name" value="UDP_invert_4-6DH_SDR_e"/>
    <property type="match status" value="1"/>
</dbReference>
<keyword evidence="2" id="KW-1133">Transmembrane helix</keyword>
<protein>
    <submittedName>
        <fullName evidence="4">Nucleoside-diphosphate sugar epimerase/dehydratase</fullName>
    </submittedName>
</protein>
<dbReference type="InterPro" id="IPR051203">
    <property type="entry name" value="Polysaccharide_Synthase-Rel"/>
</dbReference>
<dbReference type="RefSeq" id="WP_326506133.1">
    <property type="nucleotide sequence ID" value="NZ_JAWIIV010000006.1"/>
</dbReference>
<dbReference type="InterPro" id="IPR036291">
    <property type="entry name" value="NAD(P)-bd_dom_sf"/>
</dbReference>
<evidence type="ECO:0000256" key="1">
    <source>
        <dbReference type="ARBA" id="ARBA00007430"/>
    </source>
</evidence>
<dbReference type="SUPFAM" id="SSF51735">
    <property type="entry name" value="NAD(P)-binding Rossmann-fold domains"/>
    <property type="match status" value="2"/>
</dbReference>
<feature type="transmembrane region" description="Helical" evidence="2">
    <location>
        <begin position="21"/>
        <end position="42"/>
    </location>
</feature>
<evidence type="ECO:0000256" key="2">
    <source>
        <dbReference type="SAM" id="Phobius"/>
    </source>
</evidence>
<accession>A0ABU6J7K4</accession>
<dbReference type="PANTHER" id="PTHR43318:SF1">
    <property type="entry name" value="POLYSACCHARIDE BIOSYNTHESIS PROTEIN EPSC-RELATED"/>
    <property type="match status" value="1"/>
</dbReference>
<dbReference type="PANTHER" id="PTHR43318">
    <property type="entry name" value="UDP-N-ACETYLGLUCOSAMINE 4,6-DEHYDRATASE"/>
    <property type="match status" value="1"/>
</dbReference>
<reference evidence="4 5" key="1">
    <citation type="submission" date="2023-10" db="EMBL/GenBank/DDBJ databases">
        <title>Noviherbaspirillum sp. CPCC 100848 genome assembly.</title>
        <authorList>
            <person name="Li X.Y."/>
            <person name="Fang X.M."/>
        </authorList>
    </citation>
    <scope>NUCLEOTIDE SEQUENCE [LARGE SCALE GENOMIC DNA]</scope>
    <source>
        <strain evidence="4 5">CPCC 100848</strain>
    </source>
</reference>
<sequence length="671" mass="73119">MNYKLPSTHLLRRELLSLRRTAKVITMLGADILALPCCFQLAMLLRVGPTDFLLGGWTTSTVIALASMLAFRIAGLYDAVIRFIDFRLLVGAGMGLGAVILAFYAAAAYFSYHGIPHTALVIYWFIALSYVALSRMSARLLLCEGGALQPKDSSCTVAIYGAGTAGVKLALAMRRSGKYRPLCFFDDMAGLDRRNVAGLTVFHSSRIAEVVDRRGIDMVVIAIPSATSDQRRDILYRTRQCNVPVKTLYSMLELADVGITTHSIRDVKIEDLLGRPPIRPQPDLFAKCVRGQNVLVTGAGGSIGSELCRQIMSVGPSELHMLDHSEYALYAIEQELAGRYPGKLIRCHLGTVCDSDVVERILRDNAIDTIYHAAAYKHVPLVESNVAEGVRANVLGAQVVADAASRFHVKTCVLISTDKAVRPTSIMGASKRIAELIFQAAAMRSGSRTTYCMVRFGNVLGSSGSVIPLFKKQIAQGGPITITHPDVVRYFMSIPEAAQLVMQAGAMATGGDVFVMDMGEQVRIADLARTLIAMCGLSEKSPSNPDGDIEIRFVGLRPGEKLYEELFAGNDAVPSRHPRIMTTSEYTVEPEQLRQQLAYLLLACSSNDRNMILFLVQKLVRGYTPHSMTTQARDKTADAEVANGVTSDLSAIPLALANRQAAIYHPRKAIK</sequence>
<dbReference type="Pfam" id="PF02719">
    <property type="entry name" value="Polysacc_synt_2"/>
    <property type="match status" value="1"/>
</dbReference>
<keyword evidence="2" id="KW-0812">Transmembrane</keyword>
<dbReference type="Pfam" id="PF13727">
    <property type="entry name" value="CoA_binding_3"/>
    <property type="match status" value="1"/>
</dbReference>